<accession>A0A7C8ZLC0</accession>
<evidence type="ECO:0000313" key="1">
    <source>
        <dbReference type="EMBL" id="MBA4645417.1"/>
    </source>
</evidence>
<reference evidence="1" key="1">
    <citation type="journal article" date="2013" name="J. Plant Res.">
        <title>Effect of fungi and light on seed germination of three Opuntia species from semiarid lands of central Mexico.</title>
        <authorList>
            <person name="Delgado-Sanchez P."/>
            <person name="Jimenez-Bremont J.F."/>
            <person name="Guerrero-Gonzalez Mde L."/>
            <person name="Flores J."/>
        </authorList>
    </citation>
    <scope>NUCLEOTIDE SEQUENCE</scope>
    <source>
        <tissue evidence="1">Cladode</tissue>
    </source>
</reference>
<proteinExistence type="predicted"/>
<reference evidence="1" key="2">
    <citation type="submission" date="2020-07" db="EMBL/GenBank/DDBJ databases">
        <authorList>
            <person name="Vera ALvarez R."/>
            <person name="Arias-Moreno D.M."/>
            <person name="Jimenez-Jacinto V."/>
            <person name="Jimenez-Bremont J.F."/>
            <person name="Swaminathan K."/>
            <person name="Moose S.P."/>
            <person name="Guerrero-Gonzalez M.L."/>
            <person name="Marino-Ramirez L."/>
            <person name="Landsman D."/>
            <person name="Rodriguez-Kessler M."/>
            <person name="Delgado-Sanchez P."/>
        </authorList>
    </citation>
    <scope>NUCLEOTIDE SEQUENCE</scope>
    <source>
        <tissue evidence="1">Cladode</tissue>
    </source>
</reference>
<dbReference type="AlphaFoldDB" id="A0A7C8ZLC0"/>
<protein>
    <submittedName>
        <fullName evidence="1">Uncharacterized protein</fullName>
    </submittedName>
</protein>
<sequence length="138" mass="15185">MTSAYANSSLLFSRATSPLIAASTTMSSCWIQYWLFRSSISTSRSSRLSATKSSITSIAFWGKGGSTSWKYVHAISSFVPPPTFALLVPFVYPQRAPFFTSSCSQLHPHLPLLLDPVTPSTNTFHKLRTDAMVLTTSR</sequence>
<dbReference type="EMBL" id="GISG01142126">
    <property type="protein sequence ID" value="MBA4645417.1"/>
    <property type="molecule type" value="Transcribed_RNA"/>
</dbReference>
<organism evidence="1">
    <name type="scientific">Opuntia streptacantha</name>
    <name type="common">Prickly pear cactus</name>
    <name type="synonym">Opuntia cardona</name>
    <dbReference type="NCBI Taxonomy" id="393608"/>
    <lineage>
        <taxon>Eukaryota</taxon>
        <taxon>Viridiplantae</taxon>
        <taxon>Streptophyta</taxon>
        <taxon>Embryophyta</taxon>
        <taxon>Tracheophyta</taxon>
        <taxon>Spermatophyta</taxon>
        <taxon>Magnoliopsida</taxon>
        <taxon>eudicotyledons</taxon>
        <taxon>Gunneridae</taxon>
        <taxon>Pentapetalae</taxon>
        <taxon>Caryophyllales</taxon>
        <taxon>Cactineae</taxon>
        <taxon>Cactaceae</taxon>
        <taxon>Opuntioideae</taxon>
        <taxon>Opuntia</taxon>
    </lineage>
</organism>
<name>A0A7C8ZLC0_OPUST</name>